<keyword evidence="3 5" id="KW-1133">Transmembrane helix</keyword>
<comment type="caution">
    <text evidence="7">The sequence shown here is derived from an EMBL/GenBank/DDBJ whole genome shotgun (WGS) entry which is preliminary data.</text>
</comment>
<dbReference type="InterPro" id="IPR033881">
    <property type="entry name" value="vWA_BatA_type"/>
</dbReference>
<dbReference type="Gene3D" id="3.40.50.410">
    <property type="entry name" value="von Willebrand factor, type A domain"/>
    <property type="match status" value="1"/>
</dbReference>
<dbReference type="Proteomes" id="UP000704068">
    <property type="component" value="Unassembled WGS sequence"/>
</dbReference>
<dbReference type="InterPro" id="IPR036465">
    <property type="entry name" value="vWFA_dom_sf"/>
</dbReference>
<accession>A0A929WXV3</accession>
<dbReference type="InterPro" id="IPR050768">
    <property type="entry name" value="UPF0353/GerABKA_families"/>
</dbReference>
<evidence type="ECO:0000256" key="4">
    <source>
        <dbReference type="ARBA" id="ARBA00023136"/>
    </source>
</evidence>
<evidence type="ECO:0000256" key="3">
    <source>
        <dbReference type="ARBA" id="ARBA00022989"/>
    </source>
</evidence>
<keyword evidence="4 5" id="KW-0472">Membrane</keyword>
<keyword evidence="1" id="KW-1003">Cell membrane</keyword>
<evidence type="ECO:0000313" key="8">
    <source>
        <dbReference type="Proteomes" id="UP000704068"/>
    </source>
</evidence>
<proteinExistence type="predicted"/>
<dbReference type="PROSITE" id="PS50234">
    <property type="entry name" value="VWFA"/>
    <property type="match status" value="1"/>
</dbReference>
<organism evidence="7 8">
    <name type="scientific">Alloprevotella tannerae</name>
    <dbReference type="NCBI Taxonomy" id="76122"/>
    <lineage>
        <taxon>Bacteria</taxon>
        <taxon>Pseudomonadati</taxon>
        <taxon>Bacteroidota</taxon>
        <taxon>Bacteroidia</taxon>
        <taxon>Bacteroidales</taxon>
        <taxon>Prevotellaceae</taxon>
        <taxon>Alloprevotella</taxon>
    </lineage>
</organism>
<dbReference type="SMART" id="SM00327">
    <property type="entry name" value="VWA"/>
    <property type="match status" value="1"/>
</dbReference>
<evidence type="ECO:0000313" key="7">
    <source>
        <dbReference type="EMBL" id="MBF0970645.1"/>
    </source>
</evidence>
<dbReference type="SUPFAM" id="SSF53300">
    <property type="entry name" value="vWA-like"/>
    <property type="match status" value="1"/>
</dbReference>
<feature type="transmembrane region" description="Helical" evidence="5">
    <location>
        <begin position="6"/>
        <end position="25"/>
    </location>
</feature>
<dbReference type="RefSeq" id="WP_303764198.1">
    <property type="nucleotide sequence ID" value="NZ_JABZGR010000018.1"/>
</dbReference>
<keyword evidence="2 5" id="KW-0812">Transmembrane</keyword>
<dbReference type="InterPro" id="IPR024163">
    <property type="entry name" value="Aerotolerance_reg_N"/>
</dbReference>
<feature type="domain" description="VWFA" evidence="6">
    <location>
        <begin position="89"/>
        <end position="288"/>
    </location>
</feature>
<evidence type="ECO:0000259" key="6">
    <source>
        <dbReference type="PROSITE" id="PS50234"/>
    </source>
</evidence>
<evidence type="ECO:0000256" key="1">
    <source>
        <dbReference type="ARBA" id="ARBA00022475"/>
    </source>
</evidence>
<dbReference type="Pfam" id="PF07584">
    <property type="entry name" value="BatA"/>
    <property type="match status" value="1"/>
</dbReference>
<evidence type="ECO:0000256" key="2">
    <source>
        <dbReference type="ARBA" id="ARBA00022692"/>
    </source>
</evidence>
<name>A0A929WXV3_9BACT</name>
<dbReference type="InterPro" id="IPR002035">
    <property type="entry name" value="VWF_A"/>
</dbReference>
<evidence type="ECO:0000256" key="5">
    <source>
        <dbReference type="SAM" id="Phobius"/>
    </source>
</evidence>
<reference evidence="7" key="1">
    <citation type="submission" date="2020-04" db="EMBL/GenBank/DDBJ databases">
        <title>Deep metagenomics examines the oral microbiome during advanced dental caries in children, revealing novel taxa and co-occurrences with host molecules.</title>
        <authorList>
            <person name="Baker J.L."/>
            <person name="Morton J.T."/>
            <person name="Dinis M."/>
            <person name="Alvarez R."/>
            <person name="Tran N.C."/>
            <person name="Knight R."/>
            <person name="Edlund A."/>
        </authorList>
    </citation>
    <scope>NUCLEOTIDE SEQUENCE</scope>
    <source>
        <strain evidence="7">JCVI_34_bin.1</strain>
    </source>
</reference>
<dbReference type="EMBL" id="JABZGR010000018">
    <property type="protein sequence ID" value="MBF0970645.1"/>
    <property type="molecule type" value="Genomic_DNA"/>
</dbReference>
<dbReference type="CDD" id="cd01467">
    <property type="entry name" value="vWA_BatA_type"/>
    <property type="match status" value="1"/>
</dbReference>
<sequence>MTFAQPYYFLLFLLLIPLILWHFLLKGKRESTLTLSTTYPYRQLPRTPRTALIHLPFLLRILTFACIIFALARPQTHNALSSKETEGINIMMAIDVSTSMLTPDLPPSRIETAKQVAYEFINNRPDDNIGLTVFGGEAYTQCPLTTDHSALLNMFKQVNCDLQKEGVISPGTAIGMGLSSAVSHLEQSKSKSKVIILLTDGENNAGEISPLTAAEMAKRLGIRIYTISVGTDAAVNQPVATLPNGEIYEAAIKQNTDPKTLEAIANSTGGKFYQARSKAKLRDIYQNIDRLEKTKLKVSNYNRHYEAYQLFALVALFTFALEILLRLTWFRRIP</sequence>
<feature type="transmembrane region" description="Helical" evidence="5">
    <location>
        <begin position="307"/>
        <end position="329"/>
    </location>
</feature>
<feature type="transmembrane region" description="Helical" evidence="5">
    <location>
        <begin position="51"/>
        <end position="72"/>
    </location>
</feature>
<dbReference type="PANTHER" id="PTHR22550:SF5">
    <property type="entry name" value="LEUCINE ZIPPER PROTEIN 4"/>
    <property type="match status" value="1"/>
</dbReference>
<dbReference type="PANTHER" id="PTHR22550">
    <property type="entry name" value="SPORE GERMINATION PROTEIN"/>
    <property type="match status" value="1"/>
</dbReference>
<gene>
    <name evidence="7" type="ORF">HXK21_06335</name>
</gene>
<dbReference type="AlphaFoldDB" id="A0A929WXV3"/>
<dbReference type="Pfam" id="PF00092">
    <property type="entry name" value="VWA"/>
    <property type="match status" value="1"/>
</dbReference>
<protein>
    <submittedName>
        <fullName evidence="7">VWA domain-containing protein</fullName>
    </submittedName>
</protein>